<keyword evidence="2" id="KW-1185">Reference proteome</keyword>
<name>A0AAV7EET7_ARIFI</name>
<dbReference type="Proteomes" id="UP000825729">
    <property type="component" value="Unassembled WGS sequence"/>
</dbReference>
<comment type="caution">
    <text evidence="1">The sequence shown here is derived from an EMBL/GenBank/DDBJ whole genome shotgun (WGS) entry which is preliminary data.</text>
</comment>
<sequence>MNEGPGYRAAAFAHILMVRTRITNDSRLLLVSCHLLVVARQLPLDGCRLMVEQVFKAVGRPLRALLLNDGPLLLTSFEHSFVWHKYNHSKLSTAHGSEVCNGISDVAVTTDDNARTPTCSSLELFASGLNGVIYAWDRRLSHYAGSLWKKNIRRLPTSQRAVELSMKSACHT</sequence>
<organism evidence="1 2">
    <name type="scientific">Aristolochia fimbriata</name>
    <name type="common">White veined hardy Dutchman's pipe vine</name>
    <dbReference type="NCBI Taxonomy" id="158543"/>
    <lineage>
        <taxon>Eukaryota</taxon>
        <taxon>Viridiplantae</taxon>
        <taxon>Streptophyta</taxon>
        <taxon>Embryophyta</taxon>
        <taxon>Tracheophyta</taxon>
        <taxon>Spermatophyta</taxon>
        <taxon>Magnoliopsida</taxon>
        <taxon>Magnoliidae</taxon>
        <taxon>Piperales</taxon>
        <taxon>Aristolochiaceae</taxon>
        <taxon>Aristolochia</taxon>
    </lineage>
</organism>
<dbReference type="AlphaFoldDB" id="A0AAV7EET7"/>
<proteinExistence type="predicted"/>
<reference evidence="1 2" key="1">
    <citation type="submission" date="2021-07" db="EMBL/GenBank/DDBJ databases">
        <title>The Aristolochia fimbriata genome: insights into angiosperm evolution, floral development and chemical biosynthesis.</title>
        <authorList>
            <person name="Jiao Y."/>
        </authorList>
    </citation>
    <scope>NUCLEOTIDE SEQUENCE [LARGE SCALE GENOMIC DNA]</scope>
    <source>
        <strain evidence="1">IBCAS-2021</strain>
        <tissue evidence="1">Leaf</tissue>
    </source>
</reference>
<dbReference type="EMBL" id="JAINDJ010000005">
    <property type="protein sequence ID" value="KAG9447253.1"/>
    <property type="molecule type" value="Genomic_DNA"/>
</dbReference>
<evidence type="ECO:0000313" key="2">
    <source>
        <dbReference type="Proteomes" id="UP000825729"/>
    </source>
</evidence>
<evidence type="ECO:0000313" key="1">
    <source>
        <dbReference type="EMBL" id="KAG9447253.1"/>
    </source>
</evidence>
<gene>
    <name evidence="1" type="ORF">H6P81_013381</name>
</gene>
<protein>
    <submittedName>
        <fullName evidence="1">Uncharacterized protein</fullName>
    </submittedName>
</protein>
<accession>A0AAV7EET7</accession>